<evidence type="ECO:0000256" key="7">
    <source>
        <dbReference type="ARBA" id="ARBA00022837"/>
    </source>
</evidence>
<dbReference type="AlphaFoldDB" id="A0A1E1WBU9"/>
<dbReference type="PANTHER" id="PTHR14009">
    <property type="entry name" value="LEUCINE ZIPPER-EF-HAND CONTAINING TRANSMEMBRANE PROTEIN"/>
    <property type="match status" value="1"/>
</dbReference>
<evidence type="ECO:0000256" key="13">
    <source>
        <dbReference type="ARBA" id="ARBA00023136"/>
    </source>
</evidence>
<dbReference type="GO" id="GO:0030003">
    <property type="term" value="P:intracellular monoatomic cation homeostasis"/>
    <property type="evidence" value="ECO:0007669"/>
    <property type="project" value="TreeGrafter"/>
</dbReference>
<evidence type="ECO:0000256" key="12">
    <source>
        <dbReference type="ARBA" id="ARBA00023128"/>
    </source>
</evidence>
<gene>
    <name evidence="19" type="ORF">g.3287</name>
</gene>
<evidence type="ECO:0000256" key="1">
    <source>
        <dbReference type="ARBA" id="ARBA00004434"/>
    </source>
</evidence>
<evidence type="ECO:0000256" key="16">
    <source>
        <dbReference type="SAM" id="MobiDB-lite"/>
    </source>
</evidence>
<evidence type="ECO:0000256" key="4">
    <source>
        <dbReference type="ARBA" id="ARBA00022692"/>
    </source>
</evidence>
<keyword evidence="9 17" id="KW-1133">Transmembrane helix</keyword>
<organism evidence="19">
    <name type="scientific">Pectinophora gossypiella</name>
    <name type="common">Cotton pink bollworm</name>
    <name type="synonym">Depressaria gossypiella</name>
    <dbReference type="NCBI Taxonomy" id="13191"/>
    <lineage>
        <taxon>Eukaryota</taxon>
        <taxon>Metazoa</taxon>
        <taxon>Ecdysozoa</taxon>
        <taxon>Arthropoda</taxon>
        <taxon>Hexapoda</taxon>
        <taxon>Insecta</taxon>
        <taxon>Pterygota</taxon>
        <taxon>Neoptera</taxon>
        <taxon>Endopterygota</taxon>
        <taxon>Lepidoptera</taxon>
        <taxon>Glossata</taxon>
        <taxon>Ditrysia</taxon>
        <taxon>Gelechioidea</taxon>
        <taxon>Gelechiidae</taxon>
        <taxon>Apatetrinae</taxon>
        <taxon>Pectinophora</taxon>
    </lineage>
</organism>
<evidence type="ECO:0000256" key="11">
    <source>
        <dbReference type="ARBA" id="ARBA00023065"/>
    </source>
</evidence>
<evidence type="ECO:0000259" key="18">
    <source>
        <dbReference type="PROSITE" id="PS51758"/>
    </source>
</evidence>
<evidence type="ECO:0000256" key="3">
    <source>
        <dbReference type="ARBA" id="ARBA00022568"/>
    </source>
</evidence>
<keyword evidence="5" id="KW-0479">Metal-binding</keyword>
<feature type="compositionally biased region" description="Basic and acidic residues" evidence="16">
    <location>
        <begin position="730"/>
        <end position="739"/>
    </location>
</feature>
<dbReference type="InterPro" id="IPR044202">
    <property type="entry name" value="LETM1/MDM38-like"/>
</dbReference>
<evidence type="ECO:0000256" key="6">
    <source>
        <dbReference type="ARBA" id="ARBA00022792"/>
    </source>
</evidence>
<evidence type="ECO:0000256" key="2">
    <source>
        <dbReference type="ARBA" id="ARBA00022448"/>
    </source>
</evidence>
<name>A0A1E1WBU9_PECGO</name>
<evidence type="ECO:0000256" key="17">
    <source>
        <dbReference type="SAM" id="Phobius"/>
    </source>
</evidence>
<protein>
    <recommendedName>
        <fullName evidence="18">Letm1 RBD domain-containing protein</fullName>
    </recommendedName>
</protein>
<reference evidence="19" key="1">
    <citation type="submission" date="2015-09" db="EMBL/GenBank/DDBJ databases">
        <title>De novo assembly of Pectinophora gossypiella (Pink Bollworm) gut transcriptome.</title>
        <authorList>
            <person name="Tassone E.E."/>
        </authorList>
    </citation>
    <scope>NUCLEOTIDE SEQUENCE</scope>
</reference>
<evidence type="ECO:0000256" key="15">
    <source>
        <dbReference type="SAM" id="Coils"/>
    </source>
</evidence>
<sequence>MNRIILNRCRCLRKSTLLWETKQYQNFPYITLSRSLSYYTTQPVGLRHDVTQKALNQNIYYRSPHLRFITTTSCYYDKEPLKPSSKVEATVETIKKGLEEKEKQPQPVPPKKSLKERIMAELRHYYHGFKLLFLEIRISITLLFKILRGNSLTRREHRLLVTTIGDLFRMVPFIVFIAVPFLEFTLPFFIRMFPNMLPSTFESRDQKDAKLKQHLKVKLEMAKFFQETLDQMAPQARNRHSQLAKEFTNFFHRIRTSGDVATSEEIMKFSKLFEDEITLDSLQRPHLIALCKVLNVATIGTSAMLRWNLKMKLRSLAADDKMIAKEGVNSLNFGELQQACKTRGMRAYGVSEERLRKELRNWLDLSLNEKVPPSLLLLSRALMVPDHVPTTYKLKATISALPEQVATQTKAAIGEKEGKLDFKAKVEAIKLEEQIIKEEKKEMQEAEREKQLLEAKKREKELLEDKATVLDVEKQMAMVDTAPIIEVDTPQPKAKSQEEKGLSGKDIEVIEDALERLAEQKKSLLLEKESIQELKAELSEYSEDVKEMQEIVKTKQADIKLTKGARRLYRAVNNMISKLDAALVELESKEKALISTLEQTKTEPEKAKEQLIQIDELMHSIKSLQKVPDEAKLKLIQDVLGRLDDDFDGQLKVDDVLKMLEVIGNEHVHLSEKQMAELIELLDKEEILEVESKIQKALDKAATAAKEQDKPDTEGKSLFDIIREAQRRREMKKAVEKFGDQPPMPKSTEDIVPKTKPEDSSKRPESH</sequence>
<dbReference type="OrthoDB" id="624114at2759"/>
<dbReference type="InterPro" id="IPR059005">
    <property type="entry name" value="LETM1_C"/>
</dbReference>
<feature type="compositionally biased region" description="Basic and acidic residues" evidence="16">
    <location>
        <begin position="747"/>
        <end position="767"/>
    </location>
</feature>
<dbReference type="GO" id="GO:0005743">
    <property type="term" value="C:mitochondrial inner membrane"/>
    <property type="evidence" value="ECO:0007669"/>
    <property type="project" value="UniProtKB-SubCell"/>
</dbReference>
<feature type="region of interest" description="Disordered" evidence="16">
    <location>
        <begin position="730"/>
        <end position="767"/>
    </location>
</feature>
<keyword evidence="8" id="KW-0809">Transit peptide</keyword>
<evidence type="ECO:0000256" key="14">
    <source>
        <dbReference type="PROSITE-ProRule" id="PRU01094"/>
    </source>
</evidence>
<feature type="coiled-coil region" evidence="15">
    <location>
        <begin position="426"/>
        <end position="473"/>
    </location>
</feature>
<keyword evidence="6" id="KW-0999">Mitochondrion inner membrane</keyword>
<comment type="subcellular location">
    <subcellularLocation>
        <location evidence="1">Mitochondrion inner membrane</location>
        <topology evidence="1">Single-pass membrane protein</topology>
    </subcellularLocation>
</comment>
<feature type="domain" description="Letm1 RBD" evidence="18">
    <location>
        <begin position="213"/>
        <end position="499"/>
    </location>
</feature>
<dbReference type="PANTHER" id="PTHR14009:SF1">
    <property type="entry name" value="MITOCHONDRIAL PROTON_CALCIUM EXCHANGER PROTEIN"/>
    <property type="match status" value="1"/>
</dbReference>
<keyword evidence="4 17" id="KW-0812">Transmembrane</keyword>
<keyword evidence="11" id="KW-0406">Ion transport</keyword>
<dbReference type="InterPro" id="IPR033122">
    <property type="entry name" value="LETM1-like_RBD"/>
</dbReference>
<proteinExistence type="predicted"/>
<evidence type="ECO:0000256" key="10">
    <source>
        <dbReference type="ARBA" id="ARBA00023054"/>
    </source>
</evidence>
<keyword evidence="3" id="KW-0109">Calcium transport</keyword>
<keyword evidence="10 15" id="KW-0175">Coiled coil</keyword>
<dbReference type="Pfam" id="PF07766">
    <property type="entry name" value="LETM1_RBD"/>
    <property type="match status" value="1"/>
</dbReference>
<evidence type="ECO:0000256" key="9">
    <source>
        <dbReference type="ARBA" id="ARBA00022989"/>
    </source>
</evidence>
<dbReference type="EMBL" id="GDQN01006703">
    <property type="protein sequence ID" value="JAT84351.1"/>
    <property type="molecule type" value="Transcribed_RNA"/>
</dbReference>
<keyword evidence="13 17" id="KW-0472">Membrane</keyword>
<feature type="transmembrane region" description="Helical" evidence="17">
    <location>
        <begin position="167"/>
        <end position="190"/>
    </location>
</feature>
<keyword evidence="2" id="KW-0813">Transport</keyword>
<evidence type="ECO:0000256" key="5">
    <source>
        <dbReference type="ARBA" id="ARBA00022723"/>
    </source>
</evidence>
<evidence type="ECO:0000313" key="19">
    <source>
        <dbReference type="EMBL" id="JAT84351.1"/>
    </source>
</evidence>
<feature type="coiled-coil region" evidence="15">
    <location>
        <begin position="507"/>
        <end position="603"/>
    </location>
</feature>
<evidence type="ECO:0000256" key="8">
    <source>
        <dbReference type="ARBA" id="ARBA00022946"/>
    </source>
</evidence>
<dbReference type="Pfam" id="PF26561">
    <property type="entry name" value="LETM1_C"/>
    <property type="match status" value="1"/>
</dbReference>
<accession>A0A1E1WBU9</accession>
<keyword evidence="12 14" id="KW-0496">Mitochondrion</keyword>
<dbReference type="PROSITE" id="PS51758">
    <property type="entry name" value="LETM1_RBD"/>
    <property type="match status" value="1"/>
</dbReference>
<dbReference type="GO" id="GO:0043022">
    <property type="term" value="F:ribosome binding"/>
    <property type="evidence" value="ECO:0007669"/>
    <property type="project" value="InterPro"/>
</dbReference>
<keyword evidence="7" id="KW-0106">Calcium</keyword>